<dbReference type="PANTHER" id="PTHR24413">
    <property type="entry name" value="SPECKLE-TYPE POZ PROTEIN"/>
    <property type="match status" value="1"/>
</dbReference>
<evidence type="ECO:0000313" key="3">
    <source>
        <dbReference type="EMBL" id="GFY55611.1"/>
    </source>
</evidence>
<evidence type="ECO:0000313" key="4">
    <source>
        <dbReference type="Proteomes" id="UP000886998"/>
    </source>
</evidence>
<dbReference type="CDD" id="cd00121">
    <property type="entry name" value="MATH"/>
    <property type="match status" value="1"/>
</dbReference>
<dbReference type="InterPro" id="IPR002083">
    <property type="entry name" value="MATH/TRAF_dom"/>
</dbReference>
<feature type="domain" description="MATH" evidence="2">
    <location>
        <begin position="11"/>
        <end position="142"/>
    </location>
</feature>
<dbReference type="GO" id="GO:0030163">
    <property type="term" value="P:protein catabolic process"/>
    <property type="evidence" value="ECO:0007669"/>
    <property type="project" value="UniProtKB-ARBA"/>
</dbReference>
<comment type="caution">
    <text evidence="3">The sequence shown here is derived from an EMBL/GenBank/DDBJ whole genome shotgun (WGS) entry which is preliminary data.</text>
</comment>
<dbReference type="Gene3D" id="3.30.710.10">
    <property type="entry name" value="Potassium Channel Kv1.1, Chain A"/>
    <property type="match status" value="1"/>
</dbReference>
<dbReference type="PROSITE" id="PS50097">
    <property type="entry name" value="BTB"/>
    <property type="match status" value="1"/>
</dbReference>
<dbReference type="PROSITE" id="PS50144">
    <property type="entry name" value="MATH"/>
    <property type="match status" value="1"/>
</dbReference>
<evidence type="ECO:0000259" key="1">
    <source>
        <dbReference type="PROSITE" id="PS50097"/>
    </source>
</evidence>
<feature type="domain" description="BTB" evidence="1">
    <location>
        <begin position="338"/>
        <end position="405"/>
    </location>
</feature>
<accession>A0A8X6XM05</accession>
<dbReference type="Pfam" id="PF00651">
    <property type="entry name" value="BTB"/>
    <property type="match status" value="1"/>
</dbReference>
<proteinExistence type="predicted"/>
<dbReference type="SUPFAM" id="SSF49599">
    <property type="entry name" value="TRAF domain-like"/>
    <property type="match status" value="2"/>
</dbReference>
<keyword evidence="4" id="KW-1185">Reference proteome</keyword>
<dbReference type="InterPro" id="IPR008974">
    <property type="entry name" value="TRAF-like"/>
</dbReference>
<evidence type="ECO:0000259" key="2">
    <source>
        <dbReference type="PROSITE" id="PS50144"/>
    </source>
</evidence>
<sequence length="499" mass="58203">MEYWSTREKKCFSFTWAIENFSFCWQKKGESISSPTFIADTIERSRWKLVLYPDGEMSARNNSISFFLRREEDSKGPTHLNIFFELSFLAVDGSVVMSGDIFEYSFDRDKSCGFSEFMKKESLQFHKKQSPPEDILTARCRMWKKFGQITEERQCFARTRIGVERRSFVWTIPEFSSYGEKKFDIKSILDDKRVMTLNLSLERGNLFLEHAIFPELQVFLVDRTVKCSIFHFHLLDVFGNRVEYFKQKCIFTEHNEHIYPSFISIEELIHNENYLANDVLTLHCECSFTAGIVSEEIEKVCQGCPLSLACEDLESNTSLDLTILQENLESLHKENFLCDTKLMTKTKSFLAHKCILSARSPVFKAMFSNDMKERSSECVSIQDLDEDTVQRMLLYMYTATLPDLQWDSACDLYTASDKYEILSLKNECSSFLKDNLSPDNVCNILILADMHQDEDLKSSAEEFILNRKEIFDTCEWKLFMKTNLQLAADLMHLKLIAQK</sequence>
<dbReference type="AlphaFoldDB" id="A0A8X6XM05"/>
<dbReference type="Gene3D" id="1.25.40.420">
    <property type="match status" value="1"/>
</dbReference>
<reference evidence="3" key="1">
    <citation type="submission" date="2020-08" db="EMBL/GenBank/DDBJ databases">
        <title>Multicomponent nature underlies the extraordinary mechanical properties of spider dragline silk.</title>
        <authorList>
            <person name="Kono N."/>
            <person name="Nakamura H."/>
            <person name="Mori M."/>
            <person name="Yoshida Y."/>
            <person name="Ohtoshi R."/>
            <person name="Malay A.D."/>
            <person name="Moran D.A.P."/>
            <person name="Tomita M."/>
            <person name="Numata K."/>
            <person name="Arakawa K."/>
        </authorList>
    </citation>
    <scope>NUCLEOTIDE SEQUENCE</scope>
</reference>
<gene>
    <name evidence="3" type="primary">Tdpoz3</name>
    <name evidence="3" type="ORF">TNIN_110501</name>
</gene>
<dbReference type="OrthoDB" id="10249567at2759"/>
<dbReference type="Proteomes" id="UP000886998">
    <property type="component" value="Unassembled WGS sequence"/>
</dbReference>
<name>A0A8X6XM05_9ARAC</name>
<dbReference type="Gene3D" id="2.60.210.10">
    <property type="entry name" value="Apoptosis, Tumor Necrosis Factor Receptor Associated Protein 2, Chain A"/>
    <property type="match status" value="1"/>
</dbReference>
<dbReference type="Pfam" id="PF22486">
    <property type="entry name" value="MATH_2"/>
    <property type="match status" value="1"/>
</dbReference>
<protein>
    <submittedName>
        <fullName evidence="3">TD and POZ domain-containing protein 3</fullName>
    </submittedName>
</protein>
<dbReference type="SUPFAM" id="SSF54695">
    <property type="entry name" value="POZ domain"/>
    <property type="match status" value="1"/>
</dbReference>
<organism evidence="3 4">
    <name type="scientific">Trichonephila inaurata madagascariensis</name>
    <dbReference type="NCBI Taxonomy" id="2747483"/>
    <lineage>
        <taxon>Eukaryota</taxon>
        <taxon>Metazoa</taxon>
        <taxon>Ecdysozoa</taxon>
        <taxon>Arthropoda</taxon>
        <taxon>Chelicerata</taxon>
        <taxon>Arachnida</taxon>
        <taxon>Araneae</taxon>
        <taxon>Araneomorphae</taxon>
        <taxon>Entelegynae</taxon>
        <taxon>Araneoidea</taxon>
        <taxon>Nephilidae</taxon>
        <taxon>Trichonephila</taxon>
        <taxon>Trichonephila inaurata</taxon>
    </lineage>
</organism>
<dbReference type="EMBL" id="BMAV01010493">
    <property type="protein sequence ID" value="GFY55611.1"/>
    <property type="molecule type" value="Genomic_DNA"/>
</dbReference>
<dbReference type="InterPro" id="IPR000210">
    <property type="entry name" value="BTB/POZ_dom"/>
</dbReference>
<dbReference type="SMART" id="SM00225">
    <property type="entry name" value="BTB"/>
    <property type="match status" value="1"/>
</dbReference>
<dbReference type="InterPro" id="IPR011333">
    <property type="entry name" value="SKP1/BTB/POZ_sf"/>
</dbReference>